<evidence type="ECO:0000313" key="2">
    <source>
        <dbReference type="EMBL" id="WNY25716.1"/>
    </source>
</evidence>
<keyword evidence="3" id="KW-1185">Reference proteome</keyword>
<dbReference type="AlphaFoldDB" id="A0AA96ZVQ7"/>
<evidence type="ECO:0000313" key="3">
    <source>
        <dbReference type="Proteomes" id="UP001303587"/>
    </source>
</evidence>
<dbReference type="RefSeq" id="WP_338102071.1">
    <property type="nucleotide sequence ID" value="NZ_CP131060.1"/>
</dbReference>
<feature type="transmembrane region" description="Helical" evidence="1">
    <location>
        <begin position="21"/>
        <end position="45"/>
    </location>
</feature>
<evidence type="ECO:0008006" key="4">
    <source>
        <dbReference type="Google" id="ProtNLM"/>
    </source>
</evidence>
<dbReference type="GeneID" id="89230378"/>
<protein>
    <recommendedName>
        <fullName evidence="4">Archaeal Type IV pilin N-terminal domain-containing protein</fullName>
    </recommendedName>
</protein>
<keyword evidence="1" id="KW-0812">Transmembrane</keyword>
<proteinExistence type="predicted"/>
<sequence length="223" mass="24543">MKNFDQSEDRFLKSRRFNQGISPVISSLLLVLIVLLMCGGFFIYATGWMGTNDLSALKPIKIEIENVSCGNHADDSVRFQNNILILKNSGGNAVPIDNVSLKIIGKGDAYQGIPGQNGKMVSGDIEILYTHLNISDKNPNYQKMNAEMLKDGYWSPGEKLILTGNDSKNSTVSSVFVGIDGNFSTSNNYGLAAGETIEITAFQTNPKNIQKIIFKNRFLIPKK</sequence>
<dbReference type="Proteomes" id="UP001303587">
    <property type="component" value="Chromosome"/>
</dbReference>
<reference evidence="2 3" key="1">
    <citation type="submission" date="2023-07" db="EMBL/GenBank/DDBJ databases">
        <title>Closed genoem sequence of Methanosarcinaceae archaeon Ac7.</title>
        <authorList>
            <person name="Poehlein A."/>
            <person name="Protasov E."/>
            <person name="Platt K."/>
            <person name="Reeh H."/>
            <person name="Daniel R."/>
            <person name="Brune A."/>
        </authorList>
    </citation>
    <scope>NUCLEOTIDE SEQUENCE [LARGE SCALE GENOMIC DNA]</scope>
    <source>
        <strain evidence="2 3">Ac7</strain>
    </source>
</reference>
<dbReference type="EMBL" id="CP131060">
    <property type="protein sequence ID" value="WNY25716.1"/>
    <property type="molecule type" value="Genomic_DNA"/>
</dbReference>
<keyword evidence="1" id="KW-0472">Membrane</keyword>
<gene>
    <name evidence="2" type="ORF">MsAc7_12740</name>
</gene>
<organism evidence="2 3">
    <name type="scientific">Methanolapillus millepedarum</name>
    <dbReference type="NCBI Taxonomy" id="3028296"/>
    <lineage>
        <taxon>Archaea</taxon>
        <taxon>Methanobacteriati</taxon>
        <taxon>Methanobacteriota</taxon>
        <taxon>Stenosarchaea group</taxon>
        <taxon>Methanomicrobia</taxon>
        <taxon>Methanosarcinales</taxon>
        <taxon>Methanosarcinaceae</taxon>
        <taxon>Methanolapillus</taxon>
    </lineage>
</organism>
<accession>A0AA96ZVQ7</accession>
<keyword evidence="1" id="KW-1133">Transmembrane helix</keyword>
<evidence type="ECO:0000256" key="1">
    <source>
        <dbReference type="SAM" id="Phobius"/>
    </source>
</evidence>
<name>A0AA96ZVQ7_9EURY</name>